<evidence type="ECO:0000256" key="10">
    <source>
        <dbReference type="ARBA" id="ARBA00023125"/>
    </source>
</evidence>
<dbReference type="InterPro" id="IPR006171">
    <property type="entry name" value="TOPRIM_dom"/>
</dbReference>
<dbReference type="Pfam" id="PF01807">
    <property type="entry name" value="Zn_ribbon_DnaG"/>
    <property type="match status" value="1"/>
</dbReference>
<comment type="cofactor">
    <cofactor evidence="12 13 14">
        <name>Zn(2+)</name>
        <dbReference type="ChEBI" id="CHEBI:29105"/>
    </cofactor>
    <text evidence="12 13 14">Binds 1 zinc ion per monomer.</text>
</comment>
<dbReference type="Proteomes" id="UP000014923">
    <property type="component" value="Unassembled WGS sequence"/>
</dbReference>
<protein>
    <recommendedName>
        <fullName evidence="12 13">DNA primase</fullName>
        <ecNumber evidence="12">2.7.7.101</ecNumber>
    </recommendedName>
</protein>
<evidence type="ECO:0000256" key="5">
    <source>
        <dbReference type="ARBA" id="ARBA00022705"/>
    </source>
</evidence>
<dbReference type="InterPro" id="IPR036185">
    <property type="entry name" value="DNA_heli_DnaB-like_N_sf"/>
</dbReference>
<dbReference type="GO" id="GO:0003899">
    <property type="term" value="F:DNA-directed RNA polymerase activity"/>
    <property type="evidence" value="ECO:0007669"/>
    <property type="project" value="UniProtKB-UniRule"/>
</dbReference>
<keyword evidence="8 12" id="KW-0862">Zinc</keyword>
<keyword evidence="6 12" id="KW-0479">Metal-binding</keyword>
<dbReference type="FunFam" id="3.40.1360.10:FF:000002">
    <property type="entry name" value="DNA primase"/>
    <property type="match status" value="1"/>
</dbReference>
<dbReference type="Gene3D" id="3.40.1360.10">
    <property type="match status" value="1"/>
</dbReference>
<dbReference type="Pfam" id="PF08275">
    <property type="entry name" value="DNAG_N"/>
    <property type="match status" value="1"/>
</dbReference>
<comment type="subunit">
    <text evidence="12">Monomer. Interacts with DnaB.</text>
</comment>
<evidence type="ECO:0000313" key="17">
    <source>
        <dbReference type="EMBL" id="CDF58054.1"/>
    </source>
</evidence>
<dbReference type="Gene3D" id="3.90.580.10">
    <property type="entry name" value="Zinc finger, CHC2-type domain"/>
    <property type="match status" value="1"/>
</dbReference>
<keyword evidence="15" id="KW-0175">Coiled coil</keyword>
<evidence type="ECO:0000256" key="8">
    <source>
        <dbReference type="ARBA" id="ARBA00022833"/>
    </source>
</evidence>
<dbReference type="InterPro" id="IPR030846">
    <property type="entry name" value="DnaG_bac"/>
</dbReference>
<evidence type="ECO:0000313" key="18">
    <source>
        <dbReference type="Proteomes" id="UP000014923"/>
    </source>
</evidence>
<gene>
    <name evidence="12" type="primary">dnaG</name>
    <name evidence="17" type="ORF">TCEL_01968</name>
</gene>
<dbReference type="SMART" id="SM00493">
    <property type="entry name" value="TOPRIM"/>
    <property type="match status" value="1"/>
</dbReference>
<dbReference type="HOGENOM" id="CLU_013501_3_3_9"/>
<evidence type="ECO:0000259" key="16">
    <source>
        <dbReference type="PROSITE" id="PS50880"/>
    </source>
</evidence>
<comment type="caution">
    <text evidence="17">The sequence shown here is derived from an EMBL/GenBank/DDBJ whole genome shotgun (WGS) entry which is preliminary data.</text>
</comment>
<dbReference type="GO" id="GO:0005524">
    <property type="term" value="F:ATP binding"/>
    <property type="evidence" value="ECO:0007669"/>
    <property type="project" value="InterPro"/>
</dbReference>
<dbReference type="SUPFAM" id="SSF57783">
    <property type="entry name" value="Zinc beta-ribbon"/>
    <property type="match status" value="1"/>
</dbReference>
<dbReference type="eggNOG" id="COG0358">
    <property type="taxonomic scope" value="Bacteria"/>
</dbReference>
<comment type="catalytic activity">
    <reaction evidence="12">
        <text>ssDNA + n NTP = ssDNA/pppN(pN)n-1 hybrid + (n-1) diphosphate.</text>
        <dbReference type="EC" id="2.7.7.101"/>
    </reaction>
</comment>
<evidence type="ECO:0000256" key="4">
    <source>
        <dbReference type="ARBA" id="ARBA00022695"/>
    </source>
</evidence>
<evidence type="ECO:0000256" key="1">
    <source>
        <dbReference type="ARBA" id="ARBA00022478"/>
    </source>
</evidence>
<dbReference type="GO" id="GO:1990077">
    <property type="term" value="C:primosome complex"/>
    <property type="evidence" value="ECO:0007669"/>
    <property type="project" value="UniProtKB-KW"/>
</dbReference>
<keyword evidence="10 12" id="KW-0238">DNA-binding</keyword>
<dbReference type="EC" id="2.7.7.101" evidence="12"/>
<evidence type="ECO:0000256" key="12">
    <source>
        <dbReference type="HAMAP-Rule" id="MF_00974"/>
    </source>
</evidence>
<evidence type="ECO:0000256" key="6">
    <source>
        <dbReference type="ARBA" id="ARBA00022723"/>
    </source>
</evidence>
<comment type="similarity">
    <text evidence="12 13">Belongs to the DnaG primase family.</text>
</comment>
<dbReference type="GO" id="GO:0000428">
    <property type="term" value="C:DNA-directed RNA polymerase complex"/>
    <property type="evidence" value="ECO:0007669"/>
    <property type="project" value="UniProtKB-KW"/>
</dbReference>
<dbReference type="EMBL" id="CAVN010000093">
    <property type="protein sequence ID" value="CDF58054.1"/>
    <property type="molecule type" value="Genomic_DNA"/>
</dbReference>
<comment type="domain">
    <text evidence="12">Contains an N-terminal zinc-binding domain, a central core domain that contains the primase activity, and a C-terminal DnaB-binding domain.</text>
</comment>
<dbReference type="GO" id="GO:0008270">
    <property type="term" value="F:zinc ion binding"/>
    <property type="evidence" value="ECO:0007669"/>
    <property type="project" value="UniProtKB-UniRule"/>
</dbReference>
<organism evidence="17 18">
    <name type="scientific">Thermobrachium celere DSM 8682</name>
    <dbReference type="NCBI Taxonomy" id="941824"/>
    <lineage>
        <taxon>Bacteria</taxon>
        <taxon>Bacillati</taxon>
        <taxon>Bacillota</taxon>
        <taxon>Clostridia</taxon>
        <taxon>Eubacteriales</taxon>
        <taxon>Clostridiaceae</taxon>
        <taxon>Thermobrachium</taxon>
    </lineage>
</organism>
<dbReference type="InterPro" id="IPR050219">
    <property type="entry name" value="DnaG_primase"/>
</dbReference>
<dbReference type="GO" id="GO:0003677">
    <property type="term" value="F:DNA binding"/>
    <property type="evidence" value="ECO:0007669"/>
    <property type="project" value="UniProtKB-KW"/>
</dbReference>
<keyword evidence="2 12" id="KW-0639">Primosome</keyword>
<dbReference type="FunFam" id="3.90.980.10:FF:000001">
    <property type="entry name" value="DNA primase"/>
    <property type="match status" value="1"/>
</dbReference>
<dbReference type="InterPro" id="IPR034151">
    <property type="entry name" value="TOPRIM_DnaG_bac"/>
</dbReference>
<dbReference type="GO" id="GO:0006269">
    <property type="term" value="P:DNA replication, synthesis of primer"/>
    <property type="evidence" value="ECO:0007669"/>
    <property type="project" value="UniProtKB-UniRule"/>
</dbReference>
<dbReference type="OrthoDB" id="9803773at2"/>
<dbReference type="SUPFAM" id="SSF56731">
    <property type="entry name" value="DNA primase core"/>
    <property type="match status" value="1"/>
</dbReference>
<accession>R7RPV3</accession>
<dbReference type="InterPro" id="IPR016136">
    <property type="entry name" value="DNA_helicase_N/primase_C"/>
</dbReference>
<dbReference type="InterPro" id="IPR002694">
    <property type="entry name" value="Znf_CHC2"/>
</dbReference>
<evidence type="ECO:0000256" key="2">
    <source>
        <dbReference type="ARBA" id="ARBA00022515"/>
    </source>
</evidence>
<dbReference type="HAMAP" id="MF_00974">
    <property type="entry name" value="DNA_primase_DnaG"/>
    <property type="match status" value="1"/>
</dbReference>
<name>R7RPV3_9CLOT</name>
<dbReference type="Gene3D" id="3.90.980.10">
    <property type="entry name" value="DNA primase, catalytic core, N-terminal domain"/>
    <property type="match status" value="1"/>
</dbReference>
<evidence type="ECO:0000256" key="3">
    <source>
        <dbReference type="ARBA" id="ARBA00022679"/>
    </source>
</evidence>
<keyword evidence="1 12" id="KW-0240">DNA-directed RNA polymerase</keyword>
<feature type="zinc finger region" description="CHC2-type" evidence="12 14">
    <location>
        <begin position="39"/>
        <end position="63"/>
    </location>
</feature>
<dbReference type="Pfam" id="PF13155">
    <property type="entry name" value="Toprim_2"/>
    <property type="match status" value="1"/>
</dbReference>
<keyword evidence="18" id="KW-1185">Reference proteome</keyword>
<keyword evidence="9" id="KW-0460">Magnesium</keyword>
<dbReference type="InterPro" id="IPR019475">
    <property type="entry name" value="DNA_primase_DnaB-bd"/>
</dbReference>
<reference evidence="17" key="1">
    <citation type="submission" date="2013-03" db="EMBL/GenBank/DDBJ databases">
        <title>Draft genome sequence of the hydrogen-ethanol-producing anaerobic alkalithermophilic Caloramator celere.</title>
        <authorList>
            <person name="Ciranna A."/>
            <person name="Larjo A."/>
            <person name="Kivisto A."/>
            <person name="Santala V."/>
            <person name="Roos C."/>
            <person name="Karp M."/>
        </authorList>
    </citation>
    <scope>NUCLEOTIDE SEQUENCE [LARGE SCALE GENOMIC DNA]</scope>
    <source>
        <strain evidence="17">DSM 8682</strain>
    </source>
</reference>
<keyword evidence="3 12" id="KW-0808">Transferase</keyword>
<sequence>MGRIPDEIISKVIEYNDIVDVISDYINLKKVGRSYVGVCPFHNDRGPSLSVSPDKQLFHCFGCGAAGNVIGFIMKIKNLEFKDAVLYLAERADINIDLNDKKDENTKYKERLYKANLEAARFFYKNLKASKVAVNYLLSRGIDYKIINRFGLGFSLNEWNSLLKYLKKLGFKDEEIISAGLVINSDKGIYDRFRNRIMFPIFDIKGRVIGFGGRVIDDSKPKYLNTSETLIFEKGKNLYGLNYVIKNKSANSIIIVEGYMDCIKLHQHGLENVVASLGTALTLEQAKLLKRYVNDIYICYDSDAAGQAATLRGLEILESVGLNVKVINIPQGKDPDEYVNNYGIEEFKKLIDEAIYITDYRILKAREGKNLKNQFDKIQYVNQVINILSKLKDDVLIHHYSEQLSNETGIALSVIIEKINKSRTLSIEKNNNPNLRNNIKGNIYNLIPAYKKAEALILAILLYNDNSISNIISKISPDDFITDVYKDLARDIYSKLLKGESININKDEYMAKYQNSEDISDIARVFAYDINSLNLSNSDDTIISDAIKTIKRYSIEEKINHLKNEIKNCEKENNIQKSIDLMQRLVALQKELEHI</sequence>
<dbReference type="GO" id="GO:0005737">
    <property type="term" value="C:cytoplasm"/>
    <property type="evidence" value="ECO:0007669"/>
    <property type="project" value="TreeGrafter"/>
</dbReference>
<dbReference type="SMART" id="SM00400">
    <property type="entry name" value="ZnF_CHCC"/>
    <property type="match status" value="1"/>
</dbReference>
<dbReference type="PANTHER" id="PTHR30313:SF2">
    <property type="entry name" value="DNA PRIMASE"/>
    <property type="match status" value="1"/>
</dbReference>
<evidence type="ECO:0000256" key="14">
    <source>
        <dbReference type="PIRSR" id="PIRSR002811-1"/>
    </source>
</evidence>
<dbReference type="PIRSF" id="PIRSF002811">
    <property type="entry name" value="DnaG"/>
    <property type="match status" value="1"/>
</dbReference>
<comment type="function">
    <text evidence="12 13">RNA polymerase that catalyzes the synthesis of short RNA molecules used as primers for DNA polymerase during DNA replication.</text>
</comment>
<keyword evidence="11 12" id="KW-0804">Transcription</keyword>
<dbReference type="AlphaFoldDB" id="R7RPV3"/>
<dbReference type="Gene3D" id="1.10.860.10">
    <property type="entry name" value="DNAb Helicase, Chain A"/>
    <property type="match status" value="1"/>
</dbReference>
<dbReference type="NCBIfam" id="TIGR01391">
    <property type="entry name" value="dnaG"/>
    <property type="match status" value="1"/>
</dbReference>
<dbReference type="InterPro" id="IPR006295">
    <property type="entry name" value="DNA_primase_DnaG"/>
</dbReference>
<dbReference type="CDD" id="cd03364">
    <property type="entry name" value="TOPRIM_DnaG_primases"/>
    <property type="match status" value="1"/>
</dbReference>
<evidence type="ECO:0000256" key="15">
    <source>
        <dbReference type="SAM" id="Coils"/>
    </source>
</evidence>
<dbReference type="Pfam" id="PF10410">
    <property type="entry name" value="DnaB_bind"/>
    <property type="match status" value="1"/>
</dbReference>
<keyword evidence="4 12" id="KW-0548">Nucleotidyltransferase</keyword>
<dbReference type="PANTHER" id="PTHR30313">
    <property type="entry name" value="DNA PRIMASE"/>
    <property type="match status" value="1"/>
</dbReference>
<keyword evidence="7 12" id="KW-0863">Zinc-finger</keyword>
<evidence type="ECO:0000256" key="13">
    <source>
        <dbReference type="PIRNR" id="PIRNR002811"/>
    </source>
</evidence>
<keyword evidence="5 12" id="KW-0235">DNA replication</keyword>
<dbReference type="RefSeq" id="WP_018661776.1">
    <property type="nucleotide sequence ID" value="NZ_HF952018.1"/>
</dbReference>
<feature type="domain" description="Toprim" evidence="16">
    <location>
        <begin position="251"/>
        <end position="332"/>
    </location>
</feature>
<dbReference type="InterPro" id="IPR036977">
    <property type="entry name" value="DNA_primase_Znf_CHC2"/>
</dbReference>
<evidence type="ECO:0000256" key="11">
    <source>
        <dbReference type="ARBA" id="ARBA00023163"/>
    </source>
</evidence>
<evidence type="ECO:0000256" key="9">
    <source>
        <dbReference type="ARBA" id="ARBA00022842"/>
    </source>
</evidence>
<dbReference type="PROSITE" id="PS50880">
    <property type="entry name" value="TOPRIM"/>
    <property type="match status" value="1"/>
</dbReference>
<feature type="coiled-coil region" evidence="15">
    <location>
        <begin position="552"/>
        <end position="579"/>
    </location>
</feature>
<evidence type="ECO:0000256" key="7">
    <source>
        <dbReference type="ARBA" id="ARBA00022771"/>
    </source>
</evidence>
<dbReference type="GO" id="GO:0003678">
    <property type="term" value="F:DNA helicase activity"/>
    <property type="evidence" value="ECO:0007669"/>
    <property type="project" value="InterPro"/>
</dbReference>
<dbReference type="InterPro" id="IPR013264">
    <property type="entry name" value="DNAG_N"/>
</dbReference>
<dbReference type="FunFam" id="3.90.580.10:FF:000001">
    <property type="entry name" value="DNA primase"/>
    <property type="match status" value="1"/>
</dbReference>
<dbReference type="InterPro" id="IPR037068">
    <property type="entry name" value="DNA_primase_core_N_sf"/>
</dbReference>
<dbReference type="SUPFAM" id="SSF48024">
    <property type="entry name" value="N-terminal domain of DnaB helicase"/>
    <property type="match status" value="1"/>
</dbReference>
<proteinExistence type="inferred from homology"/>